<protein>
    <submittedName>
        <fullName evidence="1">Uncharacterized protein</fullName>
    </submittedName>
</protein>
<dbReference type="EMBL" id="VAUV01000007">
    <property type="protein sequence ID" value="TLD70638.1"/>
    <property type="molecule type" value="Genomic_DNA"/>
</dbReference>
<sequence length="248" mass="27769">MKLISLLPQLIGFDHPTLSEVRKVISKGKVSFSALTHRSQLSDLNKNQVALGFAFNAAKVPLIPTAPTIDFPLAPLVANGRQPISTRLFIVDGWLWRLVCEAPARRFPRLSVLHYSVDDGWDPAGVPILTERDYSALTSSLHDWIRETAGERPNGDPQFELPGLPDLECLFQLYKTVQIGEWTWEAPDGNSEIIIDDNQFIVVARDDEGNYLAIRNSMDSIWELSHDEAQPINRGSDLREILSSAKPE</sequence>
<proteinExistence type="predicted"/>
<reference evidence="1 2" key="1">
    <citation type="submission" date="2019-05" db="EMBL/GenBank/DDBJ databases">
        <title>Verrucobacter flavum gen. nov., sp. nov. a new member of the family Verrucomicrobiaceae.</title>
        <authorList>
            <person name="Szuroczki S."/>
            <person name="Abbaszade G."/>
            <person name="Szabo A."/>
            <person name="Felfoldi T."/>
            <person name="Schumann P."/>
            <person name="Boka K."/>
            <person name="Keki Z."/>
            <person name="Toumi M."/>
            <person name="Toth E."/>
        </authorList>
    </citation>
    <scope>NUCLEOTIDE SEQUENCE [LARGE SCALE GENOMIC DNA]</scope>
    <source>
        <strain evidence="1 2">MG-N-17</strain>
    </source>
</reference>
<dbReference type="AlphaFoldDB" id="A0A5R8KE99"/>
<name>A0A5R8KE99_9BACT</name>
<organism evidence="1 2">
    <name type="scientific">Phragmitibacter flavus</name>
    <dbReference type="NCBI Taxonomy" id="2576071"/>
    <lineage>
        <taxon>Bacteria</taxon>
        <taxon>Pseudomonadati</taxon>
        <taxon>Verrucomicrobiota</taxon>
        <taxon>Verrucomicrobiia</taxon>
        <taxon>Verrucomicrobiales</taxon>
        <taxon>Verrucomicrobiaceae</taxon>
        <taxon>Phragmitibacter</taxon>
    </lineage>
</organism>
<gene>
    <name evidence="1" type="ORF">FEM03_09980</name>
</gene>
<keyword evidence="2" id="KW-1185">Reference proteome</keyword>
<accession>A0A5R8KE99</accession>
<evidence type="ECO:0000313" key="1">
    <source>
        <dbReference type="EMBL" id="TLD70638.1"/>
    </source>
</evidence>
<dbReference type="Proteomes" id="UP000306196">
    <property type="component" value="Unassembled WGS sequence"/>
</dbReference>
<evidence type="ECO:0000313" key="2">
    <source>
        <dbReference type="Proteomes" id="UP000306196"/>
    </source>
</evidence>
<comment type="caution">
    <text evidence="1">The sequence shown here is derived from an EMBL/GenBank/DDBJ whole genome shotgun (WGS) entry which is preliminary data.</text>
</comment>
<dbReference type="RefSeq" id="WP_138086111.1">
    <property type="nucleotide sequence ID" value="NZ_VAUV01000007.1"/>
</dbReference>